<name>A0A0J7KKQ6_LASNI</name>
<dbReference type="EMBL" id="LBMM01006172">
    <property type="protein sequence ID" value="KMQ90862.1"/>
    <property type="molecule type" value="Genomic_DNA"/>
</dbReference>
<keyword evidence="3" id="KW-1185">Reference proteome</keyword>
<evidence type="ECO:0000256" key="1">
    <source>
        <dbReference type="SAM" id="Coils"/>
    </source>
</evidence>
<dbReference type="AlphaFoldDB" id="A0A0J7KKQ6"/>
<feature type="coiled-coil region" evidence="1">
    <location>
        <begin position="25"/>
        <end position="57"/>
    </location>
</feature>
<protein>
    <submittedName>
        <fullName evidence="2">Uncharacterized protein</fullName>
    </submittedName>
</protein>
<organism evidence="2 3">
    <name type="scientific">Lasius niger</name>
    <name type="common">Black garden ant</name>
    <dbReference type="NCBI Taxonomy" id="67767"/>
    <lineage>
        <taxon>Eukaryota</taxon>
        <taxon>Metazoa</taxon>
        <taxon>Ecdysozoa</taxon>
        <taxon>Arthropoda</taxon>
        <taxon>Hexapoda</taxon>
        <taxon>Insecta</taxon>
        <taxon>Pterygota</taxon>
        <taxon>Neoptera</taxon>
        <taxon>Endopterygota</taxon>
        <taxon>Hymenoptera</taxon>
        <taxon>Apocrita</taxon>
        <taxon>Aculeata</taxon>
        <taxon>Formicoidea</taxon>
        <taxon>Formicidae</taxon>
        <taxon>Formicinae</taxon>
        <taxon>Lasius</taxon>
        <taxon>Lasius</taxon>
    </lineage>
</organism>
<evidence type="ECO:0000313" key="3">
    <source>
        <dbReference type="Proteomes" id="UP000036403"/>
    </source>
</evidence>
<comment type="caution">
    <text evidence="2">The sequence shown here is derived from an EMBL/GenBank/DDBJ whole genome shotgun (WGS) entry which is preliminary data.</text>
</comment>
<proteinExistence type="predicted"/>
<dbReference type="Proteomes" id="UP000036403">
    <property type="component" value="Unassembled WGS sequence"/>
</dbReference>
<dbReference type="OrthoDB" id="7700897at2759"/>
<keyword evidence="1" id="KW-0175">Coiled coil</keyword>
<reference evidence="2 3" key="1">
    <citation type="submission" date="2015-04" db="EMBL/GenBank/DDBJ databases">
        <title>Lasius niger genome sequencing.</title>
        <authorList>
            <person name="Konorov E.A."/>
            <person name="Nikitin M.A."/>
            <person name="Kirill M.V."/>
            <person name="Chang P."/>
        </authorList>
    </citation>
    <scope>NUCLEOTIDE SEQUENCE [LARGE SCALE GENOMIC DNA]</scope>
    <source>
        <tissue evidence="2">Whole</tissue>
    </source>
</reference>
<sequence length="142" mass="16286">MGTAKRRKKGEEGVEEMEGEDGKIYKEMKREYKKLCSKKKEEENERWMKRAREARTEGQVWEVVRRVKRKGGDGLGEGIEMGEWNGHFRELLERRVIMGTGEGLREDGEEWLGRVEIKKTLGKIGVIRCQIEGGGSEESGGL</sequence>
<dbReference type="PaxDb" id="67767-A0A0J7KKQ6"/>
<accession>A0A0J7KKQ6</accession>
<gene>
    <name evidence="2" type="ORF">RF55_9334</name>
</gene>
<evidence type="ECO:0000313" key="2">
    <source>
        <dbReference type="EMBL" id="KMQ90862.1"/>
    </source>
</evidence>